<dbReference type="Pfam" id="PF00646">
    <property type="entry name" value="F-box"/>
    <property type="match status" value="1"/>
</dbReference>
<sequence>MDDEEAVVVWSGLPDDILDKVLLCLPSHSLSRMRAVCKQWHSLLSSPSFLQRYDSRFCYGEDHVLVFVVSSCEAMMYNPISSKWHLLPLVDSPLSTLYNMMERAVTAAAGGLVCILGKYAAQDSNCTLRQLLVCNLLTKSWRCLPPLPPECPQIGQPIMGMLHDRQNFCYKIITVWPDRGPIVEYDSRNSTWTVIGRCPVSFLSFKSMQSTVCEGLLYFLVEGGPLRGGMFVRAYDIHHHEWHTPSAPLPSRDLQSPCLVEHKGRILMAGLIRGVGIRLWRLKLWTMGWEIVAEMPSQLFADFNLDTPGFPSRVNCMRICDSIYFISNFRRPIVAYEVMKNVWHMLPMSYPPSCSNPDGMEQYFSVQPSLNDAV</sequence>
<keyword evidence="3" id="KW-1185">Reference proteome</keyword>
<feature type="domain" description="F-box" evidence="1">
    <location>
        <begin position="7"/>
        <end position="53"/>
    </location>
</feature>
<dbReference type="SMART" id="SM00256">
    <property type="entry name" value="FBOX"/>
    <property type="match status" value="1"/>
</dbReference>
<dbReference type="InterPro" id="IPR036047">
    <property type="entry name" value="F-box-like_dom_sf"/>
</dbReference>
<reference evidence="2" key="1">
    <citation type="submission" date="2024-02" db="EMBL/GenBank/DDBJ databases">
        <authorList>
            <consortium name="ELIXIR-Norway"/>
            <consortium name="Elixir Norway"/>
        </authorList>
    </citation>
    <scope>NUCLEOTIDE SEQUENCE</scope>
</reference>
<dbReference type="PANTHER" id="PTHR31672">
    <property type="entry name" value="BNACNNG10540D PROTEIN"/>
    <property type="match status" value="1"/>
</dbReference>
<dbReference type="SUPFAM" id="SSF81383">
    <property type="entry name" value="F-box domain"/>
    <property type="match status" value="1"/>
</dbReference>
<dbReference type="EMBL" id="OZ019898">
    <property type="protein sequence ID" value="CAK9228625.1"/>
    <property type="molecule type" value="Genomic_DNA"/>
</dbReference>
<evidence type="ECO:0000313" key="2">
    <source>
        <dbReference type="EMBL" id="CAK9228625.1"/>
    </source>
</evidence>
<organism evidence="2 3">
    <name type="scientific">Sphagnum troendelagicum</name>
    <dbReference type="NCBI Taxonomy" id="128251"/>
    <lineage>
        <taxon>Eukaryota</taxon>
        <taxon>Viridiplantae</taxon>
        <taxon>Streptophyta</taxon>
        <taxon>Embryophyta</taxon>
        <taxon>Bryophyta</taxon>
        <taxon>Sphagnophytina</taxon>
        <taxon>Sphagnopsida</taxon>
        <taxon>Sphagnales</taxon>
        <taxon>Sphagnaceae</taxon>
        <taxon>Sphagnum</taxon>
    </lineage>
</organism>
<dbReference type="InterPro" id="IPR050796">
    <property type="entry name" value="SCF_F-box_component"/>
</dbReference>
<dbReference type="SUPFAM" id="SSF117281">
    <property type="entry name" value="Kelch motif"/>
    <property type="match status" value="1"/>
</dbReference>
<accession>A0ABP0URU9</accession>
<evidence type="ECO:0000259" key="1">
    <source>
        <dbReference type="PROSITE" id="PS50181"/>
    </source>
</evidence>
<dbReference type="Proteomes" id="UP001497512">
    <property type="component" value="Chromosome 6"/>
</dbReference>
<dbReference type="CDD" id="cd22157">
    <property type="entry name" value="F-box_AtFBW1-like"/>
    <property type="match status" value="1"/>
</dbReference>
<protein>
    <recommendedName>
        <fullName evidence="1">F-box domain-containing protein</fullName>
    </recommendedName>
</protein>
<name>A0ABP0URU9_9BRYO</name>
<dbReference type="InterPro" id="IPR001810">
    <property type="entry name" value="F-box_dom"/>
</dbReference>
<dbReference type="Gene3D" id="1.20.1280.50">
    <property type="match status" value="1"/>
</dbReference>
<dbReference type="PROSITE" id="PS50181">
    <property type="entry name" value="FBOX"/>
    <property type="match status" value="1"/>
</dbReference>
<dbReference type="InterPro" id="IPR015915">
    <property type="entry name" value="Kelch-typ_b-propeller"/>
</dbReference>
<evidence type="ECO:0000313" key="3">
    <source>
        <dbReference type="Proteomes" id="UP001497512"/>
    </source>
</evidence>
<gene>
    <name evidence="2" type="ORF">CSSPTR1EN2_LOCUS19265</name>
</gene>
<dbReference type="Gene3D" id="2.120.10.80">
    <property type="entry name" value="Kelch-type beta propeller"/>
    <property type="match status" value="1"/>
</dbReference>
<proteinExistence type="predicted"/>